<dbReference type="GO" id="GO:0016491">
    <property type="term" value="F:oxidoreductase activity"/>
    <property type="evidence" value="ECO:0007669"/>
    <property type="project" value="InterPro"/>
</dbReference>
<dbReference type="GO" id="GO:0070967">
    <property type="term" value="F:coenzyme F420 binding"/>
    <property type="evidence" value="ECO:0007669"/>
    <property type="project" value="TreeGrafter"/>
</dbReference>
<comment type="similarity">
    <text evidence="1">Belongs to the F420H(2)-dependent quinone reductase family.</text>
</comment>
<dbReference type="SUPFAM" id="SSF50475">
    <property type="entry name" value="FMN-binding split barrel"/>
    <property type="match status" value="1"/>
</dbReference>
<name>A0A8J3YXZ1_9ACTN</name>
<reference evidence="3" key="1">
    <citation type="submission" date="2021-01" db="EMBL/GenBank/DDBJ databases">
        <title>Whole genome shotgun sequence of Virgisporangium aurantiacum NBRC 16421.</title>
        <authorList>
            <person name="Komaki H."/>
            <person name="Tamura T."/>
        </authorList>
    </citation>
    <scope>NUCLEOTIDE SEQUENCE</scope>
    <source>
        <strain evidence="3">NBRC 16421</strain>
    </source>
</reference>
<comment type="catalytic activity">
    <reaction evidence="2">
        <text>oxidized coenzyme F420-(gamma-L-Glu)(n) + a quinol + H(+) = reduced coenzyme F420-(gamma-L-Glu)(n) + a quinone</text>
        <dbReference type="Rhea" id="RHEA:39663"/>
        <dbReference type="Rhea" id="RHEA-COMP:12939"/>
        <dbReference type="Rhea" id="RHEA-COMP:14378"/>
        <dbReference type="ChEBI" id="CHEBI:15378"/>
        <dbReference type="ChEBI" id="CHEBI:24646"/>
        <dbReference type="ChEBI" id="CHEBI:132124"/>
        <dbReference type="ChEBI" id="CHEBI:133980"/>
        <dbReference type="ChEBI" id="CHEBI:139511"/>
    </reaction>
</comment>
<dbReference type="AlphaFoldDB" id="A0A8J3YXZ1"/>
<organism evidence="3 4">
    <name type="scientific">Virgisporangium aurantiacum</name>
    <dbReference type="NCBI Taxonomy" id="175570"/>
    <lineage>
        <taxon>Bacteria</taxon>
        <taxon>Bacillati</taxon>
        <taxon>Actinomycetota</taxon>
        <taxon>Actinomycetes</taxon>
        <taxon>Micromonosporales</taxon>
        <taxon>Micromonosporaceae</taxon>
        <taxon>Virgisporangium</taxon>
    </lineage>
</organism>
<comment type="caution">
    <text evidence="3">The sequence shown here is derived from an EMBL/GenBank/DDBJ whole genome shotgun (WGS) entry which is preliminary data.</text>
</comment>
<proteinExistence type="inferred from homology"/>
<dbReference type="PANTHER" id="PTHR39428">
    <property type="entry name" value="F420H(2)-DEPENDENT QUINONE REDUCTASE RV1261C"/>
    <property type="match status" value="1"/>
</dbReference>
<dbReference type="Proteomes" id="UP000612585">
    <property type="component" value="Unassembled WGS sequence"/>
</dbReference>
<evidence type="ECO:0000313" key="4">
    <source>
        <dbReference type="Proteomes" id="UP000612585"/>
    </source>
</evidence>
<dbReference type="InterPro" id="IPR004378">
    <property type="entry name" value="F420H2_quin_Rdtase"/>
</dbReference>
<accession>A0A8J3YXZ1</accession>
<dbReference type="PANTHER" id="PTHR39428:SF1">
    <property type="entry name" value="F420H(2)-DEPENDENT QUINONE REDUCTASE RV1261C"/>
    <property type="match status" value="1"/>
</dbReference>
<dbReference type="InterPro" id="IPR012349">
    <property type="entry name" value="Split_barrel_FMN-bd"/>
</dbReference>
<protein>
    <recommendedName>
        <fullName evidence="5">Deazaflavin-dependent oxidoreductase, nitroreductase family</fullName>
    </recommendedName>
</protein>
<dbReference type="EMBL" id="BOPG01000002">
    <property type="protein sequence ID" value="GIJ52612.1"/>
    <property type="molecule type" value="Genomic_DNA"/>
</dbReference>
<gene>
    <name evidence="3" type="ORF">Vau01_001280</name>
</gene>
<keyword evidence="4" id="KW-1185">Reference proteome</keyword>
<dbReference type="Pfam" id="PF04075">
    <property type="entry name" value="F420H2_quin_red"/>
    <property type="match status" value="1"/>
</dbReference>
<evidence type="ECO:0000313" key="3">
    <source>
        <dbReference type="EMBL" id="GIJ52612.1"/>
    </source>
</evidence>
<evidence type="ECO:0000256" key="1">
    <source>
        <dbReference type="ARBA" id="ARBA00008710"/>
    </source>
</evidence>
<sequence length="137" mass="15111">MAQIPDDLAAANRKLIDEFRAAGRSLPGRPLLLLTTTGARTGQPRTNPMMYVRVDDRLLVIASAAGAPKHPDWYHNLVAHPEVTVEADGAEYPATARPTEGADRNALFARIVEQYPFFTDHQAGVDRTIPVVELIRR</sequence>
<dbReference type="NCBIfam" id="TIGR00026">
    <property type="entry name" value="hi_GC_TIGR00026"/>
    <property type="match status" value="1"/>
</dbReference>
<evidence type="ECO:0008006" key="5">
    <source>
        <dbReference type="Google" id="ProtNLM"/>
    </source>
</evidence>
<dbReference type="RefSeq" id="WP_203985755.1">
    <property type="nucleotide sequence ID" value="NZ_BOPG01000002.1"/>
</dbReference>
<dbReference type="GO" id="GO:0005886">
    <property type="term" value="C:plasma membrane"/>
    <property type="evidence" value="ECO:0007669"/>
    <property type="project" value="TreeGrafter"/>
</dbReference>
<dbReference type="Gene3D" id="2.30.110.10">
    <property type="entry name" value="Electron Transport, Fmn-binding Protein, Chain A"/>
    <property type="match status" value="1"/>
</dbReference>
<evidence type="ECO:0000256" key="2">
    <source>
        <dbReference type="ARBA" id="ARBA00049106"/>
    </source>
</evidence>